<dbReference type="Pfam" id="PF10145">
    <property type="entry name" value="PhageMin_Tail"/>
    <property type="match status" value="1"/>
</dbReference>
<accession>F5RBV2</accession>
<protein>
    <recommendedName>
        <fullName evidence="1">Phage tail tape measure protein domain-containing protein</fullName>
    </recommendedName>
</protein>
<dbReference type="Proteomes" id="UP000005019">
    <property type="component" value="Unassembled WGS sequence"/>
</dbReference>
<dbReference type="STRING" id="1000565.METUNv1_01747"/>
<gene>
    <name evidence="2" type="ORF">METUNv1_01747</name>
</gene>
<reference evidence="2 3" key="1">
    <citation type="journal article" date="2011" name="J. Bacteriol.">
        <title>Genome sequence of Methyloversatilis universalis FAM5T, a methylotrophic representative of the order Rhodocyclales.</title>
        <authorList>
            <person name="Kittichotirat W."/>
            <person name="Good N.M."/>
            <person name="Hall R."/>
            <person name="Bringel F."/>
            <person name="Lajus A."/>
            <person name="Medigue C."/>
            <person name="Smalley N.E."/>
            <person name="Beck D."/>
            <person name="Bumgarner R."/>
            <person name="Vuilleumier S."/>
            <person name="Kalyuzhnaya M.G."/>
        </authorList>
    </citation>
    <scope>NUCLEOTIDE SEQUENCE [LARGE SCALE GENOMIC DNA]</scope>
    <source>
        <strain evidence="3">ATCC BAA-1314 / JCM 13912 / FAM5</strain>
    </source>
</reference>
<name>F5RBV2_METUF</name>
<evidence type="ECO:0000313" key="3">
    <source>
        <dbReference type="Proteomes" id="UP000005019"/>
    </source>
</evidence>
<comment type="caution">
    <text evidence="2">The sequence shown here is derived from an EMBL/GenBank/DDBJ whole genome shotgun (WGS) entry which is preliminary data.</text>
</comment>
<dbReference type="AlphaFoldDB" id="F5RBV2"/>
<evidence type="ECO:0000259" key="1">
    <source>
        <dbReference type="Pfam" id="PF10145"/>
    </source>
</evidence>
<dbReference type="RefSeq" id="WP_008060806.1">
    <property type="nucleotide sequence ID" value="NZ_AFHG01000044.1"/>
</dbReference>
<evidence type="ECO:0000313" key="2">
    <source>
        <dbReference type="EMBL" id="EGK71969.1"/>
    </source>
</evidence>
<sequence>MTDQVINLTLRYRDGGSANAKRALETVERALAGTSREGKGAAQQAARVVEQFRNLGNLRPNDRVPRWFRAIGTEAAAAAGRIEQLTRGIGRAVTAWGQGAAGLAAGRAVLADPVRQGMDYDRQLRNVANTAYAGQSIDARRAGMAQVNTGVMAAIRAGGGTREGTLGTLDRLVASGQYNAAAAIAELPTLNRFSTASAADAGALADIAIRARQNFRMGNTSDTLDMAMRAGQLGGFELRDMARWLPQQMAAASTLGMGGAGDFAALLAANQAAVTTAGSRDEAGNNLVNLLAKINSQDTSNDAKKLGIDLSGSLAAARAKGTNALDAFVNLTDQVAGRDKRYIAARDRARNAKGDDQRAAMESMADLLQGSAIGKVVQDRQALMALVGILGNRDSMQGIRGELGNARGTGADAFALMAESPSYKAELLAAEKANAMQTALDRINPSLGALAERTAALIQEFPNLSAAVIATTTALTALAAAAGVAAGVGVLTRGGGAAAAAGAGAAAAATAGRLRTAAVLAGGMPLSAWGASAGTAAAAGGGVLAAGAAGYGVGTLINDNLVTGTAVGDAIGEGIARLMAFFGSDEARRAVDVNVRVENGNLVAEVNDTNARQARRQ</sequence>
<feature type="domain" description="Phage tail tape measure protein" evidence="1">
    <location>
        <begin position="172"/>
        <end position="338"/>
    </location>
</feature>
<proteinExistence type="predicted"/>
<organism evidence="2 3">
    <name type="scientific">Methyloversatilis universalis (strain ATCC BAA-1314 / DSM 25237 / JCM 13912 / CCUG 52030 / FAM5)</name>
    <dbReference type="NCBI Taxonomy" id="1000565"/>
    <lineage>
        <taxon>Bacteria</taxon>
        <taxon>Pseudomonadati</taxon>
        <taxon>Pseudomonadota</taxon>
        <taxon>Betaproteobacteria</taxon>
        <taxon>Nitrosomonadales</taxon>
        <taxon>Sterolibacteriaceae</taxon>
        <taxon>Methyloversatilis</taxon>
    </lineage>
</organism>
<keyword evidence="3" id="KW-1185">Reference proteome</keyword>
<dbReference type="InterPro" id="IPR010090">
    <property type="entry name" value="Phage_tape_meas"/>
</dbReference>
<dbReference type="eggNOG" id="COG5283">
    <property type="taxonomic scope" value="Bacteria"/>
</dbReference>
<dbReference type="EMBL" id="AFHG01000044">
    <property type="protein sequence ID" value="EGK71969.1"/>
    <property type="molecule type" value="Genomic_DNA"/>
</dbReference>
<dbReference type="OrthoDB" id="8019720at2"/>